<dbReference type="EMBL" id="CP003470">
    <property type="protein sequence ID" value="AGG88080.1"/>
    <property type="molecule type" value="Genomic_DNA"/>
</dbReference>
<feature type="transmembrane region" description="Helical" evidence="6">
    <location>
        <begin position="115"/>
        <end position="134"/>
    </location>
</feature>
<sequence precursor="true">MRFEILRGPIAKGTIRTTFVLGMRLVVQAGTLLIVARMLGPQQFGAFAGVSALAVILGTLSTFGTHVVLIKSVSSDRSSRHDILAYAIPITTICGCVLLGIYLSTVLLALPETGIPMAALIAIGVTELLMQPLYGLPIAERLAMGQVARSQLMQVLPLALRLITAAAVFMLAPANPLAAYAAGYFAASLVALGFAAMITRDCWPPVRRWRLPSQRELRHTAGYAASNFTSNGPGELDKTLAAKLLPLAMAGLYSAGARVIGAATLPVVAMVLSAVPRLFREGRAQPKRTAHLLRWVFGAALAYGLVLASIMRLIAPCFDWIFGAKYHGLDTMIQWLCLAIPGITLRLAAGTVLVTLDKPWLRVGYEIAGLTVLVVAASILATTVGTVGMPLALALSEWLMAAVGIGLIVKMQRLS</sequence>
<dbReference type="KEGG" id="rhd:R2APBS1_0919"/>
<feature type="transmembrane region" description="Helical" evidence="6">
    <location>
        <begin position="155"/>
        <end position="172"/>
    </location>
</feature>
<accession>M4NBP6</accession>
<evidence type="ECO:0000256" key="3">
    <source>
        <dbReference type="ARBA" id="ARBA00022692"/>
    </source>
</evidence>
<dbReference type="HOGENOM" id="CLU_670604_0_0_6"/>
<keyword evidence="4 6" id="KW-1133">Transmembrane helix</keyword>
<feature type="transmembrane region" description="Helical" evidence="6">
    <location>
        <begin position="21"/>
        <end position="40"/>
    </location>
</feature>
<evidence type="ECO:0000256" key="1">
    <source>
        <dbReference type="ARBA" id="ARBA00004651"/>
    </source>
</evidence>
<dbReference type="PANTHER" id="PTHR30250:SF11">
    <property type="entry name" value="O-ANTIGEN TRANSPORTER-RELATED"/>
    <property type="match status" value="1"/>
</dbReference>
<proteinExistence type="predicted"/>
<organism evidence="7 8">
    <name type="scientific">Rhodanobacter denitrificans</name>
    <dbReference type="NCBI Taxonomy" id="666685"/>
    <lineage>
        <taxon>Bacteria</taxon>
        <taxon>Pseudomonadati</taxon>
        <taxon>Pseudomonadota</taxon>
        <taxon>Gammaproteobacteria</taxon>
        <taxon>Lysobacterales</taxon>
        <taxon>Rhodanobacteraceae</taxon>
        <taxon>Rhodanobacter</taxon>
    </lineage>
</organism>
<evidence type="ECO:0000256" key="5">
    <source>
        <dbReference type="ARBA" id="ARBA00023136"/>
    </source>
</evidence>
<feature type="transmembrane region" description="Helical" evidence="6">
    <location>
        <begin position="292"/>
        <end position="313"/>
    </location>
</feature>
<gene>
    <name evidence="7" type="ORF">R2APBS1_0919</name>
</gene>
<dbReference type="GO" id="GO:0005886">
    <property type="term" value="C:plasma membrane"/>
    <property type="evidence" value="ECO:0007669"/>
    <property type="project" value="UniProtKB-SubCell"/>
</dbReference>
<feature type="transmembrane region" description="Helical" evidence="6">
    <location>
        <begin position="46"/>
        <end position="71"/>
    </location>
</feature>
<dbReference type="AlphaFoldDB" id="M4NBP6"/>
<evidence type="ECO:0000313" key="8">
    <source>
        <dbReference type="Proteomes" id="UP000011859"/>
    </source>
</evidence>
<evidence type="ECO:0000256" key="2">
    <source>
        <dbReference type="ARBA" id="ARBA00022475"/>
    </source>
</evidence>
<keyword evidence="5 6" id="KW-0472">Membrane</keyword>
<keyword evidence="2" id="KW-1003">Cell membrane</keyword>
<evidence type="ECO:0000256" key="4">
    <source>
        <dbReference type="ARBA" id="ARBA00022989"/>
    </source>
</evidence>
<reference evidence="7 8" key="1">
    <citation type="submission" date="2012-04" db="EMBL/GenBank/DDBJ databases">
        <title>Complete genome of Rhodanobacter sp. 2APBS1.</title>
        <authorList>
            <consortium name="US DOE Joint Genome Institute"/>
            <person name="Huntemann M."/>
            <person name="Wei C.-L."/>
            <person name="Han J."/>
            <person name="Detter J.C."/>
            <person name="Han C."/>
            <person name="Tapia R."/>
            <person name="Munk A.C.C."/>
            <person name="Chen A."/>
            <person name="Krypides N."/>
            <person name="Mavromatis K."/>
            <person name="Markowitz V."/>
            <person name="Szeto E."/>
            <person name="Ivanova N."/>
            <person name="Mikhailova N."/>
            <person name="Ovchinnikova G."/>
            <person name="Pagani I."/>
            <person name="Pati A."/>
            <person name="Goodwin L."/>
            <person name="Peters L."/>
            <person name="Pitluck S."/>
            <person name="Woyke T."/>
            <person name="Prakash O."/>
            <person name="Elkins J."/>
            <person name="Brown S."/>
            <person name="Palumbo A."/>
            <person name="Hemme C."/>
            <person name="Zhou J."/>
            <person name="Watson D."/>
            <person name="Jardine P."/>
            <person name="Kostka J."/>
            <person name="Green S."/>
        </authorList>
    </citation>
    <scope>NUCLEOTIDE SEQUENCE [LARGE SCALE GENOMIC DNA]</scope>
    <source>
        <strain evidence="7 8">2APBS1</strain>
    </source>
</reference>
<dbReference type="eggNOG" id="COG2244">
    <property type="taxonomic scope" value="Bacteria"/>
</dbReference>
<feature type="transmembrane region" description="Helical" evidence="6">
    <location>
        <begin position="387"/>
        <end position="409"/>
    </location>
</feature>
<dbReference type="STRING" id="666685.R2APBS1_0919"/>
<dbReference type="RefSeq" id="WP_015447045.1">
    <property type="nucleotide sequence ID" value="NC_020541.1"/>
</dbReference>
<dbReference type="Pfam" id="PF01943">
    <property type="entry name" value="Polysacc_synt"/>
    <property type="match status" value="1"/>
</dbReference>
<keyword evidence="8" id="KW-1185">Reference proteome</keyword>
<evidence type="ECO:0000313" key="7">
    <source>
        <dbReference type="EMBL" id="AGG88080.1"/>
    </source>
</evidence>
<feature type="transmembrane region" description="Helical" evidence="6">
    <location>
        <begin position="333"/>
        <end position="356"/>
    </location>
</feature>
<comment type="subcellular location">
    <subcellularLocation>
        <location evidence="1">Cell membrane</location>
        <topology evidence="1">Multi-pass membrane protein</topology>
    </subcellularLocation>
</comment>
<dbReference type="PANTHER" id="PTHR30250">
    <property type="entry name" value="PST FAMILY PREDICTED COLANIC ACID TRANSPORTER"/>
    <property type="match status" value="1"/>
</dbReference>
<name>M4NBP6_9GAMM</name>
<feature type="transmembrane region" description="Helical" evidence="6">
    <location>
        <begin position="83"/>
        <end position="103"/>
    </location>
</feature>
<protein>
    <submittedName>
        <fullName evidence="7">Membrane protein involved in the export of O-antigen and teichoic acid</fullName>
    </submittedName>
</protein>
<evidence type="ECO:0000256" key="6">
    <source>
        <dbReference type="SAM" id="Phobius"/>
    </source>
</evidence>
<feature type="transmembrane region" description="Helical" evidence="6">
    <location>
        <begin position="363"/>
        <end position="381"/>
    </location>
</feature>
<dbReference type="InterPro" id="IPR002797">
    <property type="entry name" value="Polysacc_synth"/>
</dbReference>
<keyword evidence="3 6" id="KW-0812">Transmembrane</keyword>
<dbReference type="Proteomes" id="UP000011859">
    <property type="component" value="Chromosome"/>
</dbReference>
<dbReference type="InterPro" id="IPR050833">
    <property type="entry name" value="Poly_Biosynth_Transport"/>
</dbReference>